<evidence type="ECO:0000256" key="1">
    <source>
        <dbReference type="SAM" id="MobiDB-lite"/>
    </source>
</evidence>
<proteinExistence type="predicted"/>
<comment type="caution">
    <text evidence="2">The sequence shown here is derived from an EMBL/GenBank/DDBJ whole genome shotgun (WGS) entry which is preliminary data.</text>
</comment>
<name>A0ABV8A274_9DEIO</name>
<feature type="region of interest" description="Disordered" evidence="1">
    <location>
        <begin position="95"/>
        <end position="119"/>
    </location>
</feature>
<sequence length="119" mass="13606">MNWNLNIVQAYLRSWATKAIVATEQAAIDYYLQNGRKLQDKKDWALDYGVEQYRKATRNVPFLNSVTWDDELVRSQLSKTIDDLFTELDSRITQAAREVTDQPAPVTDAPELPSGEGEQ</sequence>
<dbReference type="EMBL" id="JBHRZF010000011">
    <property type="protein sequence ID" value="MFC3859379.1"/>
    <property type="molecule type" value="Genomic_DNA"/>
</dbReference>
<evidence type="ECO:0000313" key="2">
    <source>
        <dbReference type="EMBL" id="MFC3859379.1"/>
    </source>
</evidence>
<dbReference type="RefSeq" id="WP_380075544.1">
    <property type="nucleotide sequence ID" value="NZ_JBHRZF010000011.1"/>
</dbReference>
<evidence type="ECO:0000313" key="3">
    <source>
        <dbReference type="Proteomes" id="UP001595748"/>
    </source>
</evidence>
<reference evidence="3" key="1">
    <citation type="journal article" date="2019" name="Int. J. Syst. Evol. Microbiol.">
        <title>The Global Catalogue of Microorganisms (GCM) 10K type strain sequencing project: providing services to taxonomists for standard genome sequencing and annotation.</title>
        <authorList>
            <consortium name="The Broad Institute Genomics Platform"/>
            <consortium name="The Broad Institute Genome Sequencing Center for Infectious Disease"/>
            <person name="Wu L."/>
            <person name="Ma J."/>
        </authorList>
    </citation>
    <scope>NUCLEOTIDE SEQUENCE [LARGE SCALE GENOMIC DNA]</scope>
    <source>
        <strain evidence="3">CCTCC AB 2013263</strain>
    </source>
</reference>
<protein>
    <submittedName>
        <fullName evidence="2">Uncharacterized protein</fullName>
    </submittedName>
</protein>
<gene>
    <name evidence="2" type="ORF">ACFOPQ_01140</name>
</gene>
<organism evidence="2 3">
    <name type="scientific">Deinococcus antarcticus</name>
    <dbReference type="NCBI Taxonomy" id="1298767"/>
    <lineage>
        <taxon>Bacteria</taxon>
        <taxon>Thermotogati</taxon>
        <taxon>Deinococcota</taxon>
        <taxon>Deinococci</taxon>
        <taxon>Deinococcales</taxon>
        <taxon>Deinococcaceae</taxon>
        <taxon>Deinococcus</taxon>
    </lineage>
</organism>
<accession>A0ABV8A274</accession>
<dbReference type="Proteomes" id="UP001595748">
    <property type="component" value="Unassembled WGS sequence"/>
</dbReference>
<keyword evidence="3" id="KW-1185">Reference proteome</keyword>